<sequence length="98" mass="11360">MATKQKVNDGSPSSSDIHIPKESQEYQEAKPSTDIKDEKDDNINYPPPWTKKMKEEDFEELEQGRKMNTAGRSSEEEEEEEEDARLNWKKRLSNAGLM</sequence>
<organism evidence="2 3">
    <name type="scientific">Alectoria fallacina</name>
    <dbReference type="NCBI Taxonomy" id="1903189"/>
    <lineage>
        <taxon>Eukaryota</taxon>
        <taxon>Fungi</taxon>
        <taxon>Dikarya</taxon>
        <taxon>Ascomycota</taxon>
        <taxon>Pezizomycotina</taxon>
        <taxon>Lecanoromycetes</taxon>
        <taxon>OSLEUM clade</taxon>
        <taxon>Lecanoromycetidae</taxon>
        <taxon>Lecanorales</taxon>
        <taxon>Lecanorineae</taxon>
        <taxon>Parmeliaceae</taxon>
        <taxon>Alectoria</taxon>
    </lineage>
</organism>
<protein>
    <submittedName>
        <fullName evidence="2">Uncharacterized protein</fullName>
    </submittedName>
</protein>
<accession>A0A8H3J0G9</accession>
<dbReference type="EMBL" id="CAJPDR010000510">
    <property type="protein sequence ID" value="CAF9938422.1"/>
    <property type="molecule type" value="Genomic_DNA"/>
</dbReference>
<dbReference type="Proteomes" id="UP000664203">
    <property type="component" value="Unassembled WGS sequence"/>
</dbReference>
<proteinExistence type="predicted"/>
<evidence type="ECO:0000256" key="1">
    <source>
        <dbReference type="SAM" id="MobiDB-lite"/>
    </source>
</evidence>
<comment type="caution">
    <text evidence="2">The sequence shown here is derived from an EMBL/GenBank/DDBJ whole genome shotgun (WGS) entry which is preliminary data.</text>
</comment>
<keyword evidence="3" id="KW-1185">Reference proteome</keyword>
<reference evidence="2" key="1">
    <citation type="submission" date="2021-03" db="EMBL/GenBank/DDBJ databases">
        <authorList>
            <person name="Tagirdzhanova G."/>
        </authorList>
    </citation>
    <scope>NUCLEOTIDE SEQUENCE</scope>
</reference>
<name>A0A8H3J0G9_9LECA</name>
<evidence type="ECO:0000313" key="3">
    <source>
        <dbReference type="Proteomes" id="UP000664203"/>
    </source>
</evidence>
<feature type="compositionally biased region" description="Basic and acidic residues" evidence="1">
    <location>
        <begin position="18"/>
        <end position="42"/>
    </location>
</feature>
<evidence type="ECO:0000313" key="2">
    <source>
        <dbReference type="EMBL" id="CAF9938422.1"/>
    </source>
</evidence>
<dbReference type="AlphaFoldDB" id="A0A8H3J0G9"/>
<feature type="region of interest" description="Disordered" evidence="1">
    <location>
        <begin position="1"/>
        <end position="98"/>
    </location>
</feature>
<gene>
    <name evidence="2" type="ORF">ALECFALPRED_007689</name>
</gene>